<dbReference type="InterPro" id="IPR013783">
    <property type="entry name" value="Ig-like_fold"/>
</dbReference>
<evidence type="ECO:0000259" key="10">
    <source>
        <dbReference type="PROSITE" id="PS50110"/>
    </source>
</evidence>
<dbReference type="InterPro" id="IPR005467">
    <property type="entry name" value="His_kinase_dom"/>
</dbReference>
<evidence type="ECO:0000259" key="9">
    <source>
        <dbReference type="PROSITE" id="PS50109"/>
    </source>
</evidence>
<dbReference type="InterPro" id="IPR018060">
    <property type="entry name" value="HTH_AraC"/>
</dbReference>
<dbReference type="PROSITE" id="PS50109">
    <property type="entry name" value="HIS_KIN"/>
    <property type="match status" value="1"/>
</dbReference>
<dbReference type="PRINTS" id="PR00344">
    <property type="entry name" value="BCTRLSENSOR"/>
</dbReference>
<keyword evidence="7" id="KW-1133">Transmembrane helix</keyword>
<feature type="domain" description="Response regulatory" evidence="10">
    <location>
        <begin position="1072"/>
        <end position="1187"/>
    </location>
</feature>
<dbReference type="Pfam" id="PF00512">
    <property type="entry name" value="HisKA"/>
    <property type="match status" value="1"/>
</dbReference>
<gene>
    <name evidence="11" type="ORF">IRJ18_05100</name>
</gene>
<comment type="catalytic activity">
    <reaction evidence="1">
        <text>ATP + protein L-histidine = ADP + protein N-phospho-L-histidine.</text>
        <dbReference type="EC" id="2.7.13.3"/>
    </reaction>
</comment>
<evidence type="ECO:0000256" key="1">
    <source>
        <dbReference type="ARBA" id="ARBA00000085"/>
    </source>
</evidence>
<dbReference type="InterPro" id="IPR001789">
    <property type="entry name" value="Sig_transdc_resp-reg_receiver"/>
</dbReference>
<evidence type="ECO:0000259" key="8">
    <source>
        <dbReference type="PROSITE" id="PS01124"/>
    </source>
</evidence>
<dbReference type="InterPro" id="IPR036097">
    <property type="entry name" value="HisK_dim/P_sf"/>
</dbReference>
<dbReference type="InterPro" id="IPR036890">
    <property type="entry name" value="HATPase_C_sf"/>
</dbReference>
<dbReference type="InterPro" id="IPR011006">
    <property type="entry name" value="CheY-like_superfamily"/>
</dbReference>
<sequence>MGFIPGAFSFQQIKYLGIEQGLSNNAVTCITQDQYGFMWMGTYDGLNRYDGYQFKIFRNLWGVKNSLVDNHVKSILANGNNIFVGTQKGLMYFSYNDAQFHNLYYKKQGTGQLIKISSGIDQITSDKLGNTYVATDNVGLLLFKGADTVATQLALNRRYNYRVQGVVADHDDKIWLFVNGTGLCKYQTGGKITLKADVTFSANCLTTDPWGLVWLGTDNGIYTFNVATSKTERFDSAVRLSNSNIFNLSVTRQHELWIFTNGGGINIWNSSLHKLTYLLPGENDHSLRSGAVTAGFEDNNGRKWITTLRGGVNIIDTKNIPFHVYTHDVFNKNSVINNFIQAFCEDEKHNVWIGTDGGGLSYWNRQSHQFTGFIHQPGLGHLSSNFVVSILKDRTNRIWVATFSGGIDAYENSTKSFKHYSCFETPTGKEERNFWKLFEDDQHNIWAGSTWGGALYKYNAGADKFDLFDSKLRNIHTLYQDHDKKLWGGDYSNLINIDPVHQRHRFFTIGQAIRAITEDSQHHLWVGTEGGGLIKFNTANNTFKRYTEADGLPSNSILNILVDRHDNLWCSTYNGLTKFNQKDNKFSNYYGSDGLQSNQFSYNAAVKLNTGEMLFGGLKGFNTFYPDSIGSYVHASRLQLTDFKVNNASIEGNTTYSANKPLHAVTDITIPYDQATISINYTALEYSFPEKISYAYYLEKWDHNWNYVGKLKSAYYTRLNEGNYILKIKATNTEGIWNENPLVLHITILPPWYRTWWAYLFYITAIGSLVYAFWLYRLRQTRLKYEVAITNLKMEQEKQANERKLSFFTNVSHEFRTPLTLIINPIKDLLKQHKSWGDELNIVYRNASRLLGLVDQLLMFRKSESENADIKVSLLNFTDICREIYSCFTHQAKIKQINYTFEFANAEIEIFADREKIEIALFNLISNAVKFTPENGNIAITVNHDESSVYFEIADSGIGISADVGEKLFDKFYQVKDASSLKTGFGIGLYLVKNFIELHKGTITFQSTSGEGTTFVLRLPKGKDHLAGYPIIAASAVKNEYVEELIDAEATETSVLEPIANNIELMISTAQSIVIIDDDADIREYIRSIFERDYTIYEGKNGQQGLELIQKILPDVVISDINMPNLSGLELCRIVKADSQLSHIPIILLTGEQAPEMKLQGIEEGAIDFLSKPFDKDLLVARVKGIIKSKKELQRYFFNEVTLKNNSRNISEENKQFLYKCIEIVESSLLDPVLDVNTIADKMGMSYSNLYKRIKSITGQSINGFIRFVRLRKSAELLIETNCNVNEAAFRVGFGDVKYFRENFHRQFGLNPSEFIKKHRNNFQNAPEAVKR</sequence>
<evidence type="ECO:0000256" key="6">
    <source>
        <dbReference type="PROSITE-ProRule" id="PRU00169"/>
    </source>
</evidence>
<keyword evidence="3 6" id="KW-0597">Phosphoprotein</keyword>
<dbReference type="SMART" id="SM00387">
    <property type="entry name" value="HATPase_c"/>
    <property type="match status" value="1"/>
</dbReference>
<feature type="transmembrane region" description="Helical" evidence="7">
    <location>
        <begin position="756"/>
        <end position="776"/>
    </location>
</feature>
<dbReference type="SUPFAM" id="SSF55874">
    <property type="entry name" value="ATPase domain of HSP90 chaperone/DNA topoisomerase II/histidine kinase"/>
    <property type="match status" value="1"/>
</dbReference>
<evidence type="ECO:0000256" key="5">
    <source>
        <dbReference type="ARBA" id="ARBA00023163"/>
    </source>
</evidence>
<dbReference type="Gene3D" id="3.40.50.2300">
    <property type="match status" value="1"/>
</dbReference>
<organism evidence="11 12">
    <name type="scientific">Mucilaginibacter boryungensis</name>
    <dbReference type="NCBI Taxonomy" id="768480"/>
    <lineage>
        <taxon>Bacteria</taxon>
        <taxon>Pseudomonadati</taxon>
        <taxon>Bacteroidota</taxon>
        <taxon>Sphingobacteriia</taxon>
        <taxon>Sphingobacteriales</taxon>
        <taxon>Sphingobacteriaceae</taxon>
        <taxon>Mucilaginibacter</taxon>
    </lineage>
</organism>
<dbReference type="SUPFAM" id="SSF47384">
    <property type="entry name" value="Homodimeric domain of signal transducing histidine kinase"/>
    <property type="match status" value="1"/>
</dbReference>
<evidence type="ECO:0000313" key="11">
    <source>
        <dbReference type="EMBL" id="MBE9665729.1"/>
    </source>
</evidence>
<dbReference type="InterPro" id="IPR003661">
    <property type="entry name" value="HisK_dim/P_dom"/>
</dbReference>
<dbReference type="PANTHER" id="PTHR43547:SF2">
    <property type="entry name" value="HYBRID SIGNAL TRANSDUCTION HISTIDINE KINASE C"/>
    <property type="match status" value="1"/>
</dbReference>
<dbReference type="PROSITE" id="PS50110">
    <property type="entry name" value="RESPONSE_REGULATORY"/>
    <property type="match status" value="1"/>
</dbReference>
<dbReference type="Gene3D" id="2.60.40.10">
    <property type="entry name" value="Immunoglobulins"/>
    <property type="match status" value="1"/>
</dbReference>
<name>A0ABR9XEB2_9SPHI</name>
<dbReference type="Gene3D" id="3.30.565.10">
    <property type="entry name" value="Histidine kinase-like ATPase, C-terminal domain"/>
    <property type="match status" value="1"/>
</dbReference>
<dbReference type="InterPro" id="IPR009057">
    <property type="entry name" value="Homeodomain-like_sf"/>
</dbReference>
<dbReference type="RefSeq" id="WP_194105120.1">
    <property type="nucleotide sequence ID" value="NZ_JADFFM010000001.1"/>
</dbReference>
<evidence type="ECO:0000256" key="2">
    <source>
        <dbReference type="ARBA" id="ARBA00012438"/>
    </source>
</evidence>
<dbReference type="InterPro" id="IPR015943">
    <property type="entry name" value="WD40/YVTN_repeat-like_dom_sf"/>
</dbReference>
<dbReference type="InterPro" id="IPR004358">
    <property type="entry name" value="Sig_transdc_His_kin-like_C"/>
</dbReference>
<evidence type="ECO:0000313" key="12">
    <source>
        <dbReference type="Proteomes" id="UP000632774"/>
    </source>
</evidence>
<dbReference type="SMART" id="SM00388">
    <property type="entry name" value="HisKA"/>
    <property type="match status" value="1"/>
</dbReference>
<comment type="caution">
    <text evidence="11">The sequence shown here is derived from an EMBL/GenBank/DDBJ whole genome shotgun (WGS) entry which is preliminary data.</text>
</comment>
<dbReference type="Gene3D" id="1.10.287.130">
    <property type="match status" value="1"/>
</dbReference>
<dbReference type="EC" id="2.7.13.3" evidence="2"/>
<dbReference type="Pfam" id="PF12833">
    <property type="entry name" value="HTH_18"/>
    <property type="match status" value="1"/>
</dbReference>
<dbReference type="InterPro" id="IPR011123">
    <property type="entry name" value="Y_Y_Y"/>
</dbReference>
<dbReference type="EMBL" id="JADFFM010000001">
    <property type="protein sequence ID" value="MBE9665729.1"/>
    <property type="molecule type" value="Genomic_DNA"/>
</dbReference>
<dbReference type="SMART" id="SM00448">
    <property type="entry name" value="REC"/>
    <property type="match status" value="1"/>
</dbReference>
<proteinExistence type="predicted"/>
<evidence type="ECO:0000256" key="3">
    <source>
        <dbReference type="ARBA" id="ARBA00022553"/>
    </source>
</evidence>
<dbReference type="PROSITE" id="PS01124">
    <property type="entry name" value="HTH_ARAC_FAMILY_2"/>
    <property type="match status" value="1"/>
</dbReference>
<dbReference type="InterPro" id="IPR003594">
    <property type="entry name" value="HATPase_dom"/>
</dbReference>
<keyword evidence="7" id="KW-0472">Membrane</keyword>
<dbReference type="SUPFAM" id="SSF46689">
    <property type="entry name" value="Homeodomain-like"/>
    <property type="match status" value="1"/>
</dbReference>
<dbReference type="CDD" id="cd00082">
    <property type="entry name" value="HisKA"/>
    <property type="match status" value="1"/>
</dbReference>
<dbReference type="Pfam" id="PF02518">
    <property type="entry name" value="HATPase_c"/>
    <property type="match status" value="1"/>
</dbReference>
<keyword evidence="4" id="KW-0805">Transcription regulation</keyword>
<feature type="domain" description="Histidine kinase" evidence="9">
    <location>
        <begin position="810"/>
        <end position="1023"/>
    </location>
</feature>
<dbReference type="SUPFAM" id="SSF52172">
    <property type="entry name" value="CheY-like"/>
    <property type="match status" value="1"/>
</dbReference>
<dbReference type="SMART" id="SM00342">
    <property type="entry name" value="HTH_ARAC"/>
    <property type="match status" value="1"/>
</dbReference>
<feature type="domain" description="HTH araC/xylS-type" evidence="8">
    <location>
        <begin position="1219"/>
        <end position="1318"/>
    </location>
</feature>
<reference evidence="11 12" key="1">
    <citation type="submission" date="2020-10" db="EMBL/GenBank/DDBJ databases">
        <title>Mucilaginibacter mali sp. nov., isolated from rhizosphere soil of apple orchard.</title>
        <authorList>
            <person name="Lee J.-S."/>
            <person name="Kim H.S."/>
            <person name="Kim J.-S."/>
        </authorList>
    </citation>
    <scope>NUCLEOTIDE SEQUENCE [LARGE SCALE GENOMIC DNA]</scope>
    <source>
        <strain evidence="11 12">KCTC 23157</strain>
    </source>
</reference>
<evidence type="ECO:0000256" key="7">
    <source>
        <dbReference type="SAM" id="Phobius"/>
    </source>
</evidence>
<accession>A0ABR9XEB2</accession>
<keyword evidence="12" id="KW-1185">Reference proteome</keyword>
<dbReference type="InterPro" id="IPR011110">
    <property type="entry name" value="Reg_prop"/>
</dbReference>
<dbReference type="Gene3D" id="2.130.10.10">
    <property type="entry name" value="YVTN repeat-like/Quinoprotein amine dehydrogenase"/>
    <property type="match status" value="2"/>
</dbReference>
<dbReference type="SUPFAM" id="SSF63829">
    <property type="entry name" value="Calcium-dependent phosphotriesterase"/>
    <property type="match status" value="2"/>
</dbReference>
<dbReference type="Gene3D" id="1.10.10.60">
    <property type="entry name" value="Homeodomain-like"/>
    <property type="match status" value="1"/>
</dbReference>
<dbReference type="PANTHER" id="PTHR43547">
    <property type="entry name" value="TWO-COMPONENT HISTIDINE KINASE"/>
    <property type="match status" value="1"/>
</dbReference>
<protein>
    <recommendedName>
        <fullName evidence="2">histidine kinase</fullName>
        <ecNumber evidence="2">2.7.13.3</ecNumber>
    </recommendedName>
</protein>
<evidence type="ECO:0000256" key="4">
    <source>
        <dbReference type="ARBA" id="ARBA00023015"/>
    </source>
</evidence>
<dbReference type="Pfam" id="PF07494">
    <property type="entry name" value="Reg_prop"/>
    <property type="match status" value="5"/>
</dbReference>
<dbReference type="Pfam" id="PF07495">
    <property type="entry name" value="Y_Y_Y"/>
    <property type="match status" value="1"/>
</dbReference>
<keyword evidence="5" id="KW-0804">Transcription</keyword>
<feature type="modified residue" description="4-aspartylphosphate" evidence="6">
    <location>
        <position position="1120"/>
    </location>
</feature>
<dbReference type="Proteomes" id="UP000632774">
    <property type="component" value="Unassembled WGS sequence"/>
</dbReference>
<dbReference type="Pfam" id="PF00072">
    <property type="entry name" value="Response_reg"/>
    <property type="match status" value="1"/>
</dbReference>
<keyword evidence="7" id="KW-0812">Transmembrane</keyword>